<dbReference type="AlphaFoldDB" id="A0AAV4T2K1"/>
<gene>
    <name evidence="1" type="ORF">CEXT_680261</name>
</gene>
<comment type="caution">
    <text evidence="1">The sequence shown here is derived from an EMBL/GenBank/DDBJ whole genome shotgun (WGS) entry which is preliminary data.</text>
</comment>
<organism evidence="1 2">
    <name type="scientific">Caerostris extrusa</name>
    <name type="common">Bark spider</name>
    <name type="synonym">Caerostris bankana</name>
    <dbReference type="NCBI Taxonomy" id="172846"/>
    <lineage>
        <taxon>Eukaryota</taxon>
        <taxon>Metazoa</taxon>
        <taxon>Ecdysozoa</taxon>
        <taxon>Arthropoda</taxon>
        <taxon>Chelicerata</taxon>
        <taxon>Arachnida</taxon>
        <taxon>Araneae</taxon>
        <taxon>Araneomorphae</taxon>
        <taxon>Entelegynae</taxon>
        <taxon>Araneoidea</taxon>
        <taxon>Araneidae</taxon>
        <taxon>Caerostris</taxon>
    </lineage>
</organism>
<accession>A0AAV4T2K1</accession>
<proteinExistence type="predicted"/>
<dbReference type="Proteomes" id="UP001054945">
    <property type="component" value="Unassembled WGS sequence"/>
</dbReference>
<name>A0AAV4T2K1_CAEEX</name>
<evidence type="ECO:0000313" key="1">
    <source>
        <dbReference type="EMBL" id="GIY39787.1"/>
    </source>
</evidence>
<reference evidence="1 2" key="1">
    <citation type="submission" date="2021-06" db="EMBL/GenBank/DDBJ databases">
        <title>Caerostris extrusa draft genome.</title>
        <authorList>
            <person name="Kono N."/>
            <person name="Arakawa K."/>
        </authorList>
    </citation>
    <scope>NUCLEOTIDE SEQUENCE [LARGE SCALE GENOMIC DNA]</scope>
</reference>
<keyword evidence="2" id="KW-1185">Reference proteome</keyword>
<sequence>MTHCIRPITQISQHDAACPSEECDDGELRDQQKNRGGIKERKLRCEEHNIMDKNILQELPNSHFLLLVLLFISRYKLSQELRNI</sequence>
<evidence type="ECO:0000313" key="2">
    <source>
        <dbReference type="Proteomes" id="UP001054945"/>
    </source>
</evidence>
<dbReference type="EMBL" id="BPLR01010511">
    <property type="protein sequence ID" value="GIY39787.1"/>
    <property type="molecule type" value="Genomic_DNA"/>
</dbReference>
<protein>
    <submittedName>
        <fullName evidence="1">Uncharacterized protein</fullName>
    </submittedName>
</protein>